<keyword evidence="1" id="KW-0479">Metal-binding</keyword>
<dbReference type="PROSITE" id="PS50089">
    <property type="entry name" value="ZF_RING_2"/>
    <property type="match status" value="1"/>
</dbReference>
<keyword evidence="7" id="KW-1185">Reference proteome</keyword>
<evidence type="ECO:0000256" key="4">
    <source>
        <dbReference type="PROSITE-ProRule" id="PRU00175"/>
    </source>
</evidence>
<dbReference type="GO" id="GO:0016567">
    <property type="term" value="P:protein ubiquitination"/>
    <property type="evidence" value="ECO:0007669"/>
    <property type="project" value="TreeGrafter"/>
</dbReference>
<evidence type="ECO:0000256" key="2">
    <source>
        <dbReference type="ARBA" id="ARBA00022771"/>
    </source>
</evidence>
<dbReference type="Pfam" id="PF13639">
    <property type="entry name" value="zf-RING_2"/>
    <property type="match status" value="1"/>
</dbReference>
<comment type="caution">
    <text evidence="6">The sequence shown here is derived from an EMBL/GenBank/DDBJ whole genome shotgun (WGS) entry which is preliminary data.</text>
</comment>
<protein>
    <submittedName>
        <fullName evidence="6">E3 ubiquitin-protein ligase RHA1B-like</fullName>
    </submittedName>
</protein>
<gene>
    <name evidence="6" type="ORF">M6B38_228415</name>
</gene>
<keyword evidence="2 4" id="KW-0863">Zinc-finger</keyword>
<accession>A0AAX6DSX4</accession>
<dbReference type="SUPFAM" id="SSF57850">
    <property type="entry name" value="RING/U-box"/>
    <property type="match status" value="1"/>
</dbReference>
<evidence type="ECO:0000313" key="6">
    <source>
        <dbReference type="EMBL" id="KAJ6794917.1"/>
    </source>
</evidence>
<evidence type="ECO:0000259" key="5">
    <source>
        <dbReference type="PROSITE" id="PS50089"/>
    </source>
</evidence>
<reference evidence="6" key="1">
    <citation type="journal article" date="2023" name="GigaByte">
        <title>Genome assembly of the bearded iris, Iris pallida Lam.</title>
        <authorList>
            <person name="Bruccoleri R.E."/>
            <person name="Oakeley E.J."/>
            <person name="Faust A.M.E."/>
            <person name="Altorfer M."/>
            <person name="Dessus-Babus S."/>
            <person name="Burckhardt D."/>
            <person name="Oertli M."/>
            <person name="Naumann U."/>
            <person name="Petersen F."/>
            <person name="Wong J."/>
        </authorList>
    </citation>
    <scope>NUCLEOTIDE SEQUENCE</scope>
    <source>
        <strain evidence="6">GSM-AAB239-AS_SAM_17_03QT</strain>
    </source>
</reference>
<evidence type="ECO:0000256" key="1">
    <source>
        <dbReference type="ARBA" id="ARBA00022723"/>
    </source>
</evidence>
<organism evidence="6 7">
    <name type="scientific">Iris pallida</name>
    <name type="common">Sweet iris</name>
    <dbReference type="NCBI Taxonomy" id="29817"/>
    <lineage>
        <taxon>Eukaryota</taxon>
        <taxon>Viridiplantae</taxon>
        <taxon>Streptophyta</taxon>
        <taxon>Embryophyta</taxon>
        <taxon>Tracheophyta</taxon>
        <taxon>Spermatophyta</taxon>
        <taxon>Magnoliopsida</taxon>
        <taxon>Liliopsida</taxon>
        <taxon>Asparagales</taxon>
        <taxon>Iridaceae</taxon>
        <taxon>Iridoideae</taxon>
        <taxon>Irideae</taxon>
        <taxon>Iris</taxon>
    </lineage>
</organism>
<dbReference type="InterPro" id="IPR001841">
    <property type="entry name" value="Znf_RING"/>
</dbReference>
<feature type="domain" description="RING-type" evidence="5">
    <location>
        <begin position="85"/>
        <end position="128"/>
    </location>
</feature>
<evidence type="ECO:0000256" key="3">
    <source>
        <dbReference type="ARBA" id="ARBA00022833"/>
    </source>
</evidence>
<reference evidence="6" key="2">
    <citation type="submission" date="2023-04" db="EMBL/GenBank/DDBJ databases">
        <authorList>
            <person name="Bruccoleri R.E."/>
            <person name="Oakeley E.J."/>
            <person name="Faust A.-M."/>
            <person name="Dessus-Babus S."/>
            <person name="Altorfer M."/>
            <person name="Burckhardt D."/>
            <person name="Oertli M."/>
            <person name="Naumann U."/>
            <person name="Petersen F."/>
            <person name="Wong J."/>
        </authorList>
    </citation>
    <scope>NUCLEOTIDE SEQUENCE</scope>
    <source>
        <strain evidence="6">GSM-AAB239-AS_SAM_17_03QT</strain>
        <tissue evidence="6">Leaf</tissue>
    </source>
</reference>
<dbReference type="InterPro" id="IPR013083">
    <property type="entry name" value="Znf_RING/FYVE/PHD"/>
</dbReference>
<proteinExistence type="predicted"/>
<dbReference type="PANTHER" id="PTHR45969:SF81">
    <property type="entry name" value="OS08G0157400 PROTEIN"/>
    <property type="match status" value="1"/>
</dbReference>
<dbReference type="GO" id="GO:0008270">
    <property type="term" value="F:zinc ion binding"/>
    <property type="evidence" value="ECO:0007669"/>
    <property type="project" value="UniProtKB-KW"/>
</dbReference>
<name>A0AAX6DSX4_IRIPA</name>
<keyword evidence="3" id="KW-0862">Zinc</keyword>
<dbReference type="Gene3D" id="3.30.40.10">
    <property type="entry name" value="Zinc/RING finger domain, C3HC4 (zinc finger)"/>
    <property type="match status" value="1"/>
</dbReference>
<dbReference type="AlphaFoldDB" id="A0AAX6DSX4"/>
<dbReference type="GO" id="GO:0061630">
    <property type="term" value="F:ubiquitin protein ligase activity"/>
    <property type="evidence" value="ECO:0007669"/>
    <property type="project" value="TreeGrafter"/>
</dbReference>
<dbReference type="EMBL" id="JANAVB010042020">
    <property type="protein sequence ID" value="KAJ6794917.1"/>
    <property type="molecule type" value="Genomic_DNA"/>
</dbReference>
<dbReference type="Proteomes" id="UP001140949">
    <property type="component" value="Unassembled WGS sequence"/>
</dbReference>
<sequence length="152" mass="17136">MDNFHVYYHYPELPKPLVRLLKCVELVSYFVRAIAFYLGLDPTFGHDYAVDALSVPTPSSAVAKPKLRLPVAEYARRGGGEATTCAVCLCDLKAGDEVRELGNCEHGFHGRCIDGWVERGKLTCPVCRSALLPAEERKEWKSTFLEFIEKLW</sequence>
<evidence type="ECO:0000313" key="7">
    <source>
        <dbReference type="Proteomes" id="UP001140949"/>
    </source>
</evidence>
<dbReference type="SMART" id="SM00184">
    <property type="entry name" value="RING"/>
    <property type="match status" value="1"/>
</dbReference>
<dbReference type="PANTHER" id="PTHR45969">
    <property type="entry name" value="RING ZINC FINGER PROTEIN-RELATED"/>
    <property type="match status" value="1"/>
</dbReference>